<keyword evidence="2" id="KW-1185">Reference proteome</keyword>
<sequence>MLRERKRKATEGDGRGDRQLFKKARLQEKKGTVSFKMDAKNYILNNKRESAVACAEVIRRVHARMQETHSGVGVEVDFTVILCVFEVRTLIQTDEPSNTRHRSDHRMNSPVFIHFPNPPNDLRALEHWTIRAYDSRGICVAVAHFYPDLDWVWVVWSPNPRARTYVMNRAVRAAELREV</sequence>
<evidence type="ECO:0000313" key="2">
    <source>
        <dbReference type="Proteomes" id="UP000054007"/>
    </source>
</evidence>
<protein>
    <submittedName>
        <fullName evidence="1">Uncharacterized protein</fullName>
    </submittedName>
</protein>
<accession>A0A0D7AYP8</accession>
<dbReference type="AlphaFoldDB" id="A0A0D7AYP8"/>
<proteinExistence type="predicted"/>
<organism evidence="1 2">
    <name type="scientific">Cylindrobasidium torrendii FP15055 ss-10</name>
    <dbReference type="NCBI Taxonomy" id="1314674"/>
    <lineage>
        <taxon>Eukaryota</taxon>
        <taxon>Fungi</taxon>
        <taxon>Dikarya</taxon>
        <taxon>Basidiomycota</taxon>
        <taxon>Agaricomycotina</taxon>
        <taxon>Agaricomycetes</taxon>
        <taxon>Agaricomycetidae</taxon>
        <taxon>Agaricales</taxon>
        <taxon>Marasmiineae</taxon>
        <taxon>Physalacriaceae</taxon>
        <taxon>Cylindrobasidium</taxon>
    </lineage>
</organism>
<reference evidence="1 2" key="1">
    <citation type="journal article" date="2015" name="Fungal Genet. Biol.">
        <title>Evolution of novel wood decay mechanisms in Agaricales revealed by the genome sequences of Fistulina hepatica and Cylindrobasidium torrendii.</title>
        <authorList>
            <person name="Floudas D."/>
            <person name="Held B.W."/>
            <person name="Riley R."/>
            <person name="Nagy L.G."/>
            <person name="Koehler G."/>
            <person name="Ransdell A.S."/>
            <person name="Younus H."/>
            <person name="Chow J."/>
            <person name="Chiniquy J."/>
            <person name="Lipzen A."/>
            <person name="Tritt A."/>
            <person name="Sun H."/>
            <person name="Haridas S."/>
            <person name="LaButti K."/>
            <person name="Ohm R.A."/>
            <person name="Kues U."/>
            <person name="Blanchette R.A."/>
            <person name="Grigoriev I.V."/>
            <person name="Minto R.E."/>
            <person name="Hibbett D.S."/>
        </authorList>
    </citation>
    <scope>NUCLEOTIDE SEQUENCE [LARGE SCALE GENOMIC DNA]</scope>
    <source>
        <strain evidence="1 2">FP15055 ss-10</strain>
    </source>
</reference>
<dbReference type="EMBL" id="KN880693">
    <property type="protein sequence ID" value="KIY63483.1"/>
    <property type="molecule type" value="Genomic_DNA"/>
</dbReference>
<evidence type="ECO:0000313" key="1">
    <source>
        <dbReference type="EMBL" id="KIY63483.1"/>
    </source>
</evidence>
<dbReference type="Proteomes" id="UP000054007">
    <property type="component" value="Unassembled WGS sequence"/>
</dbReference>
<gene>
    <name evidence="1" type="ORF">CYLTODRAFT_414010</name>
</gene>
<name>A0A0D7AYP8_9AGAR</name>